<dbReference type="InterPro" id="IPR006674">
    <property type="entry name" value="HD_domain"/>
</dbReference>
<dbReference type="SUPFAM" id="SSF109604">
    <property type="entry name" value="HD-domain/PDEase-like"/>
    <property type="match status" value="1"/>
</dbReference>
<dbReference type="AlphaFoldDB" id="A0A5C6FFI5"/>
<dbReference type="Pfam" id="PF01966">
    <property type="entry name" value="HD"/>
    <property type="match status" value="1"/>
</dbReference>
<keyword evidence="3" id="KW-1185">Reference proteome</keyword>
<dbReference type="EMBL" id="SJPW01000002">
    <property type="protein sequence ID" value="TWU58974.1"/>
    <property type="molecule type" value="Genomic_DNA"/>
</dbReference>
<dbReference type="PANTHER" id="PTHR11373">
    <property type="entry name" value="DEOXYNUCLEOSIDE TRIPHOSPHATE TRIPHOSPHOHYDROLASE"/>
    <property type="match status" value="1"/>
</dbReference>
<evidence type="ECO:0000313" key="3">
    <source>
        <dbReference type="Proteomes" id="UP000318288"/>
    </source>
</evidence>
<dbReference type="InterPro" id="IPR050135">
    <property type="entry name" value="dGTPase-like"/>
</dbReference>
<evidence type="ECO:0000313" key="2">
    <source>
        <dbReference type="EMBL" id="TWU58974.1"/>
    </source>
</evidence>
<dbReference type="Gene3D" id="1.10.3210.10">
    <property type="entry name" value="Hypothetical protein af1432"/>
    <property type="match status" value="1"/>
</dbReference>
<evidence type="ECO:0000259" key="1">
    <source>
        <dbReference type="PROSITE" id="PS51831"/>
    </source>
</evidence>
<dbReference type="GO" id="GO:0008832">
    <property type="term" value="F:dGTPase activity"/>
    <property type="evidence" value="ECO:0007669"/>
    <property type="project" value="TreeGrafter"/>
</dbReference>
<name>A0A5C6FFI5_9BACT</name>
<sequence>MTPQHERDIEVRCPLHGFVTVRDWEREIINHPAYQRLKRIRQLALTDQVYPGAMHTRFEHSLGVMHVASEMFDAITKNSKQFLINKIGFNDDALKRDRVLVRLTALLHDLGHSPFSHASEELFPKQGKVQLEHEDYSAEIIRRTLRDVINSHPDSDNYQIKADDVASLLDGKLTNRSLIWRDLVTGQLDADRIDYLLRDSLHAGVDYGRFDWRRLIRCLVFVQTNEGTGPRIGLMQGGLHAAEGLVLARYFMFTQVYFHKTREAFNCHLKGALKEILPDGKFPTLEGDGLEEYLKWDDWRVLGELAADHAGDHGRRIRDRDHYRMIYQTPEVPTPADKERFAAIRDKLGDLVMHDARSGKAWYKLSEDQDIPILSENPDARVLPLSEHSAAVKGLKQTDTMMLYCLRENKTEAEQIILNME</sequence>
<dbReference type="PROSITE" id="PS51831">
    <property type="entry name" value="HD"/>
    <property type="match status" value="1"/>
</dbReference>
<dbReference type="CDD" id="cd00077">
    <property type="entry name" value="HDc"/>
    <property type="match status" value="1"/>
</dbReference>
<dbReference type="GO" id="GO:0006203">
    <property type="term" value="P:dGTP catabolic process"/>
    <property type="evidence" value="ECO:0007669"/>
    <property type="project" value="TreeGrafter"/>
</dbReference>
<protein>
    <submittedName>
        <fullName evidence="2">Deoxyguanosinetriphosphate triphosphohydrolase-like protein</fullName>
    </submittedName>
</protein>
<dbReference type="Pfam" id="PF19276">
    <property type="entry name" value="HD_assoc_2"/>
    <property type="match status" value="1"/>
</dbReference>
<organism evidence="2 3">
    <name type="scientific">Rubripirellula tenax</name>
    <dbReference type="NCBI Taxonomy" id="2528015"/>
    <lineage>
        <taxon>Bacteria</taxon>
        <taxon>Pseudomonadati</taxon>
        <taxon>Planctomycetota</taxon>
        <taxon>Planctomycetia</taxon>
        <taxon>Pirellulales</taxon>
        <taxon>Pirellulaceae</taxon>
        <taxon>Rubripirellula</taxon>
    </lineage>
</organism>
<dbReference type="InterPro" id="IPR003607">
    <property type="entry name" value="HD/PDEase_dom"/>
</dbReference>
<reference evidence="2 3" key="1">
    <citation type="submission" date="2019-02" db="EMBL/GenBank/DDBJ databases">
        <title>Deep-cultivation of Planctomycetes and their phenomic and genomic characterization uncovers novel biology.</title>
        <authorList>
            <person name="Wiegand S."/>
            <person name="Jogler M."/>
            <person name="Boedeker C."/>
            <person name="Pinto D."/>
            <person name="Vollmers J."/>
            <person name="Rivas-Marin E."/>
            <person name="Kohn T."/>
            <person name="Peeters S.H."/>
            <person name="Heuer A."/>
            <person name="Rast P."/>
            <person name="Oberbeckmann S."/>
            <person name="Bunk B."/>
            <person name="Jeske O."/>
            <person name="Meyerdierks A."/>
            <person name="Storesund J.E."/>
            <person name="Kallscheuer N."/>
            <person name="Luecker S."/>
            <person name="Lage O.M."/>
            <person name="Pohl T."/>
            <person name="Merkel B.J."/>
            <person name="Hornburger P."/>
            <person name="Mueller R.-W."/>
            <person name="Bruemmer F."/>
            <person name="Labrenz M."/>
            <person name="Spormann A.M."/>
            <person name="Op Den Camp H."/>
            <person name="Overmann J."/>
            <person name="Amann R."/>
            <person name="Jetten M.S.M."/>
            <person name="Mascher T."/>
            <person name="Medema M.H."/>
            <person name="Devos D.P."/>
            <person name="Kaster A.-K."/>
            <person name="Ovreas L."/>
            <person name="Rohde M."/>
            <person name="Galperin M.Y."/>
            <person name="Jogler C."/>
        </authorList>
    </citation>
    <scope>NUCLEOTIDE SEQUENCE [LARGE SCALE GENOMIC DNA]</scope>
    <source>
        <strain evidence="2 3">Poly51</strain>
    </source>
</reference>
<accession>A0A5C6FFI5</accession>
<dbReference type="PANTHER" id="PTHR11373:SF4">
    <property type="entry name" value="DEOXYNUCLEOSIDE TRIPHOSPHATE TRIPHOSPHOHYDROLASE SAMHD1"/>
    <property type="match status" value="1"/>
</dbReference>
<dbReference type="Proteomes" id="UP000318288">
    <property type="component" value="Unassembled WGS sequence"/>
</dbReference>
<feature type="domain" description="HD" evidence="1">
    <location>
        <begin position="57"/>
        <end position="196"/>
    </location>
</feature>
<dbReference type="RefSeq" id="WP_146456243.1">
    <property type="nucleotide sequence ID" value="NZ_SJPW01000002.1"/>
</dbReference>
<gene>
    <name evidence="2" type="ORF">Poly51_17550</name>
</gene>
<dbReference type="InterPro" id="IPR045509">
    <property type="entry name" value="HD_assoc_2"/>
</dbReference>
<proteinExistence type="predicted"/>
<dbReference type="SMART" id="SM00471">
    <property type="entry name" value="HDc"/>
    <property type="match status" value="1"/>
</dbReference>
<keyword evidence="2" id="KW-0378">Hydrolase</keyword>
<dbReference type="OrthoDB" id="9803619at2"/>
<comment type="caution">
    <text evidence="2">The sequence shown here is derived from an EMBL/GenBank/DDBJ whole genome shotgun (WGS) entry which is preliminary data.</text>
</comment>